<dbReference type="HOGENOM" id="CLU_166990_2_0_1"/>
<reference evidence="3" key="2">
    <citation type="submission" date="2015-01" db="EMBL/GenBank/DDBJ databases">
        <title>Evolutionary Origins and Diversification of the Mycorrhizal Mutualists.</title>
        <authorList>
            <consortium name="DOE Joint Genome Institute"/>
            <consortium name="Mycorrhizal Genomics Consortium"/>
            <person name="Kohler A."/>
            <person name="Kuo A."/>
            <person name="Nagy L.G."/>
            <person name="Floudas D."/>
            <person name="Copeland A."/>
            <person name="Barry K.W."/>
            <person name="Cichocki N."/>
            <person name="Veneault-Fourrey C."/>
            <person name="LaButti K."/>
            <person name="Lindquist E.A."/>
            <person name="Lipzen A."/>
            <person name="Lundell T."/>
            <person name="Morin E."/>
            <person name="Murat C."/>
            <person name="Riley R."/>
            <person name="Ohm R."/>
            <person name="Sun H."/>
            <person name="Tunlid A."/>
            <person name="Henrissat B."/>
            <person name="Grigoriev I.V."/>
            <person name="Hibbett D.S."/>
            <person name="Martin F."/>
        </authorList>
    </citation>
    <scope>NUCLEOTIDE SEQUENCE [LARGE SCALE GENOMIC DNA]</scope>
    <source>
        <strain evidence="3">Marx 270</strain>
    </source>
</reference>
<accession>A0A0C3PKW3</accession>
<keyword evidence="1" id="KW-0472">Membrane</keyword>
<dbReference type="STRING" id="870435.A0A0C3PKW3"/>
<proteinExistence type="predicted"/>
<dbReference type="Proteomes" id="UP000054217">
    <property type="component" value="Unassembled WGS sequence"/>
</dbReference>
<organism evidence="2 3">
    <name type="scientific">Pisolithus tinctorius Marx 270</name>
    <dbReference type="NCBI Taxonomy" id="870435"/>
    <lineage>
        <taxon>Eukaryota</taxon>
        <taxon>Fungi</taxon>
        <taxon>Dikarya</taxon>
        <taxon>Basidiomycota</taxon>
        <taxon>Agaricomycotina</taxon>
        <taxon>Agaricomycetes</taxon>
        <taxon>Agaricomycetidae</taxon>
        <taxon>Boletales</taxon>
        <taxon>Sclerodermatineae</taxon>
        <taxon>Pisolithaceae</taxon>
        <taxon>Pisolithus</taxon>
    </lineage>
</organism>
<feature type="transmembrane region" description="Helical" evidence="1">
    <location>
        <begin position="24"/>
        <end position="42"/>
    </location>
</feature>
<protein>
    <recommendedName>
        <fullName evidence="4">NADH-ubiquinone oxidoreductase 9.5 kDa subunit</fullName>
    </recommendedName>
</protein>
<evidence type="ECO:0008006" key="4">
    <source>
        <dbReference type="Google" id="ProtNLM"/>
    </source>
</evidence>
<evidence type="ECO:0000313" key="2">
    <source>
        <dbReference type="EMBL" id="KIO14885.1"/>
    </source>
</evidence>
<gene>
    <name evidence="2" type="ORF">M404DRAFT_119770</name>
</gene>
<name>A0A0C3PKW3_PISTI</name>
<evidence type="ECO:0000313" key="3">
    <source>
        <dbReference type="Proteomes" id="UP000054217"/>
    </source>
</evidence>
<dbReference type="AlphaFoldDB" id="A0A0C3PKW3"/>
<dbReference type="PANTHER" id="PTHR38488">
    <property type="entry name" value="OXIDOREDUCTASE 9.5 KDA SUBUNIT, PUTATIVE (AFU_ORTHOLOGUE AFUA_5G08980)-RELATED"/>
    <property type="match status" value="1"/>
</dbReference>
<evidence type="ECO:0000256" key="1">
    <source>
        <dbReference type="SAM" id="Phobius"/>
    </source>
</evidence>
<dbReference type="InParanoid" id="A0A0C3PKW3"/>
<keyword evidence="1" id="KW-1133">Transmembrane helix</keyword>
<dbReference type="InterPro" id="IPR039961">
    <property type="entry name" value="Nuo9.5"/>
</dbReference>
<sequence>MASIVTPLRRSYRSLQWLAHERPVIFFSLLIGISGPVLAFTVPPIRRNYFGYVPPESIPTTYPLPQRPRRPVEGYDDE</sequence>
<keyword evidence="3" id="KW-1185">Reference proteome</keyword>
<reference evidence="2 3" key="1">
    <citation type="submission" date="2014-04" db="EMBL/GenBank/DDBJ databases">
        <authorList>
            <consortium name="DOE Joint Genome Institute"/>
            <person name="Kuo A."/>
            <person name="Kohler A."/>
            <person name="Costa M.D."/>
            <person name="Nagy L.G."/>
            <person name="Floudas D."/>
            <person name="Copeland A."/>
            <person name="Barry K.W."/>
            <person name="Cichocki N."/>
            <person name="Veneault-Fourrey C."/>
            <person name="LaButti K."/>
            <person name="Lindquist E.A."/>
            <person name="Lipzen A."/>
            <person name="Lundell T."/>
            <person name="Morin E."/>
            <person name="Murat C."/>
            <person name="Sun H."/>
            <person name="Tunlid A."/>
            <person name="Henrissat B."/>
            <person name="Grigoriev I.V."/>
            <person name="Hibbett D.S."/>
            <person name="Martin F."/>
            <person name="Nordberg H.P."/>
            <person name="Cantor M.N."/>
            <person name="Hua S.X."/>
        </authorList>
    </citation>
    <scope>NUCLEOTIDE SEQUENCE [LARGE SCALE GENOMIC DNA]</scope>
    <source>
        <strain evidence="2 3">Marx 270</strain>
    </source>
</reference>
<dbReference type="CDD" id="cd22903">
    <property type="entry name" value="NI9M"/>
    <property type="match status" value="1"/>
</dbReference>
<dbReference type="EMBL" id="KN831944">
    <property type="protein sequence ID" value="KIO14885.1"/>
    <property type="molecule type" value="Genomic_DNA"/>
</dbReference>
<dbReference type="OrthoDB" id="2093409at2759"/>
<keyword evidence="1" id="KW-0812">Transmembrane</keyword>
<dbReference type="PANTHER" id="PTHR38488:SF1">
    <property type="entry name" value="OXIDOREDUCTASE 9.5 KDA SUBUNIT, PUTATIVE (AFU_ORTHOLOGUE AFUA_5G08980)-RELATED"/>
    <property type="match status" value="1"/>
</dbReference>